<comment type="caution">
    <text evidence="2">The sequence shown here is derived from an EMBL/GenBank/DDBJ whole genome shotgun (WGS) entry which is preliminary data.</text>
</comment>
<dbReference type="GO" id="GO:0016301">
    <property type="term" value="F:kinase activity"/>
    <property type="evidence" value="ECO:0007669"/>
    <property type="project" value="UniProtKB-KW"/>
</dbReference>
<name>A0ABQ1F740_9SPHN</name>
<protein>
    <submittedName>
        <fullName evidence="2">HPr kinase</fullName>
    </submittedName>
</protein>
<dbReference type="RefSeq" id="WP_188641400.1">
    <property type="nucleotide sequence ID" value="NZ_BMID01000001.1"/>
</dbReference>
<accession>A0ABQ1F740</accession>
<reference evidence="3" key="1">
    <citation type="journal article" date="2019" name="Int. J. Syst. Evol. Microbiol.">
        <title>The Global Catalogue of Microorganisms (GCM) 10K type strain sequencing project: providing services to taxonomists for standard genome sequencing and annotation.</title>
        <authorList>
            <consortium name="The Broad Institute Genomics Platform"/>
            <consortium name="The Broad Institute Genome Sequencing Center for Infectious Disease"/>
            <person name="Wu L."/>
            <person name="Ma J."/>
        </authorList>
    </citation>
    <scope>NUCLEOTIDE SEQUENCE [LARGE SCALE GENOMIC DNA]</scope>
    <source>
        <strain evidence="3">CGMCC 1.15297</strain>
    </source>
</reference>
<dbReference type="SUPFAM" id="SSF53795">
    <property type="entry name" value="PEP carboxykinase-like"/>
    <property type="match status" value="1"/>
</dbReference>
<keyword evidence="3" id="KW-1185">Reference proteome</keyword>
<dbReference type="CDD" id="cd01918">
    <property type="entry name" value="HprK_C"/>
    <property type="match status" value="1"/>
</dbReference>
<keyword evidence="2" id="KW-0808">Transferase</keyword>
<evidence type="ECO:0000259" key="1">
    <source>
        <dbReference type="Pfam" id="PF07475"/>
    </source>
</evidence>
<evidence type="ECO:0000313" key="3">
    <source>
        <dbReference type="Proteomes" id="UP000603317"/>
    </source>
</evidence>
<dbReference type="InterPro" id="IPR027417">
    <property type="entry name" value="P-loop_NTPase"/>
</dbReference>
<dbReference type="EMBL" id="BMID01000001">
    <property type="protein sequence ID" value="GGA01114.1"/>
    <property type="molecule type" value="Genomic_DNA"/>
</dbReference>
<sequence length="139" mass="14620">MKKLPNVTGVAIDGRGVLIAGPSGSGKSSLALELIDRGARLIGDDGVVVSPEDGRLHAAPPVETEGLIEIRNVGIVEMEPVGAPACLWITLAKDPPRLPLGPEQRRVAGCTVPEIRLYPSKLALALRVEAALDMFGLDR</sequence>
<feature type="domain" description="HPr kinase/phosphorylase C-terminal" evidence="1">
    <location>
        <begin position="10"/>
        <end position="79"/>
    </location>
</feature>
<gene>
    <name evidence="2" type="ORF">GCM10010923_07180</name>
</gene>
<dbReference type="Gene3D" id="3.40.50.300">
    <property type="entry name" value="P-loop containing nucleotide triphosphate hydrolases"/>
    <property type="match status" value="1"/>
</dbReference>
<dbReference type="Pfam" id="PF07475">
    <property type="entry name" value="Hpr_kinase_C"/>
    <property type="match status" value="1"/>
</dbReference>
<dbReference type="Proteomes" id="UP000603317">
    <property type="component" value="Unassembled WGS sequence"/>
</dbReference>
<dbReference type="InterPro" id="IPR011104">
    <property type="entry name" value="Hpr_kin/Pase_C"/>
</dbReference>
<proteinExistence type="predicted"/>
<evidence type="ECO:0000313" key="2">
    <source>
        <dbReference type="EMBL" id="GGA01114.1"/>
    </source>
</evidence>
<keyword evidence="2" id="KW-0418">Kinase</keyword>
<organism evidence="2 3">
    <name type="scientific">Blastomonas marina</name>
    <dbReference type="NCBI Taxonomy" id="1867408"/>
    <lineage>
        <taxon>Bacteria</taxon>
        <taxon>Pseudomonadati</taxon>
        <taxon>Pseudomonadota</taxon>
        <taxon>Alphaproteobacteria</taxon>
        <taxon>Sphingomonadales</taxon>
        <taxon>Sphingomonadaceae</taxon>
        <taxon>Blastomonas</taxon>
    </lineage>
</organism>